<dbReference type="InterPro" id="IPR000547">
    <property type="entry name" value="Clathrin_H-chain/VPS_repeat"/>
</dbReference>
<feature type="repeat" description="CHCR" evidence="4">
    <location>
        <begin position="598"/>
        <end position="757"/>
    </location>
</feature>
<dbReference type="InterPro" id="IPR032914">
    <property type="entry name" value="Vam6/VPS39/TRAP1"/>
</dbReference>
<feature type="domain" description="CNH" evidence="6">
    <location>
        <begin position="48"/>
        <end position="329"/>
    </location>
</feature>
<evidence type="ECO:0000256" key="4">
    <source>
        <dbReference type="PROSITE-ProRule" id="PRU01006"/>
    </source>
</evidence>
<reference evidence="7" key="1">
    <citation type="submission" date="2021-06" db="EMBL/GenBank/DDBJ databases">
        <authorList>
            <person name="Hodson N. C."/>
            <person name="Mongue J. A."/>
            <person name="Jaron S. K."/>
        </authorList>
    </citation>
    <scope>NUCLEOTIDE SEQUENCE</scope>
</reference>
<evidence type="ECO:0000259" key="6">
    <source>
        <dbReference type="PROSITE" id="PS50219"/>
    </source>
</evidence>
<keyword evidence="8" id="KW-1185">Reference proteome</keyword>
<comment type="subcellular location">
    <subcellularLocation>
        <location evidence="1">Endomembrane system</location>
        <topology evidence="1">Peripheral membrane protein</topology>
    </subcellularLocation>
</comment>
<dbReference type="Pfam" id="PF00780">
    <property type="entry name" value="CNH"/>
    <property type="match status" value="1"/>
</dbReference>
<gene>
    <name evidence="7" type="ORF">AFUS01_LOCUS9231</name>
</gene>
<evidence type="ECO:0000256" key="2">
    <source>
        <dbReference type="ARBA" id="ARBA00023136"/>
    </source>
</evidence>
<dbReference type="InterPro" id="IPR019453">
    <property type="entry name" value="VPS39/TGFA1_Znf"/>
</dbReference>
<dbReference type="GO" id="GO:0034058">
    <property type="term" value="P:endosomal vesicle fusion"/>
    <property type="evidence" value="ECO:0007669"/>
    <property type="project" value="TreeGrafter"/>
</dbReference>
<dbReference type="GO" id="GO:0012505">
    <property type="term" value="C:endomembrane system"/>
    <property type="evidence" value="ECO:0007669"/>
    <property type="project" value="UniProtKB-SubCell"/>
</dbReference>
<organism evidence="7 8">
    <name type="scientific">Allacma fusca</name>
    <dbReference type="NCBI Taxonomy" id="39272"/>
    <lineage>
        <taxon>Eukaryota</taxon>
        <taxon>Metazoa</taxon>
        <taxon>Ecdysozoa</taxon>
        <taxon>Arthropoda</taxon>
        <taxon>Hexapoda</taxon>
        <taxon>Collembola</taxon>
        <taxon>Symphypleona</taxon>
        <taxon>Sminthuridae</taxon>
        <taxon>Allacma</taxon>
    </lineage>
</organism>
<dbReference type="OrthoDB" id="5325112at2759"/>
<evidence type="ECO:0000256" key="1">
    <source>
        <dbReference type="ARBA" id="ARBA00004184"/>
    </source>
</evidence>
<dbReference type="PANTHER" id="PTHR12894">
    <property type="entry name" value="CNH DOMAIN CONTAINING"/>
    <property type="match status" value="1"/>
</dbReference>
<name>A0A8J2JJC8_9HEXA</name>
<sequence length="944" mass="107600">MSFFLGNSSSSSSSQSTSRSPTSSFNNTVSFNNKSTAYECRVVLSGLPLVIESLCGYDNNLLVGTKEGHLLIYKVIIETGLTPPIPVDVHITHSNKHFSKKPIIQLDVIPEHKVLISLTADNGISVHDMALYTCPSIATIEKTKGATLFSLDIQRQLTLTLNPVVTVRMCVVVGKRLQLFYWKNRSFYDLRDDLYVPDIPRAITWCKETLCLGLKNEYVTVSVQTGEQKEVCSTGRQGDAIIAKISEDTIAVVQEKSSVLKKIGDPTPPTLITWSEIPSSIVYDEPYMLAVYAGKSVEIQTITPKLKIDSFQLPTTTAKLMTCSNRGTVYIASVDNVWCLKSTPVDTQIDAFLKQQQFELALSLANIYDIPEKDRNVMINRIQMQHAFFLFCQKKFEESLTIFQKLGTDVPQVIGLFPNLLPPEYQQKMVYSGKLPELEGSDLEKGLAALQVFLTHMRVTFVRNNTNQTVTDSASMVEGAAPMVNKRKVLQIIDTTLLKCYLKTNESLVASLLRLKENYCHPDETERILKHHNKIEELIIFYRSKEDHRKALSLLQRHNNMRGTIDYLQNLSFEHIEVILDFSKSVLHSNPEEGLKIFTEDYPEVEALPRPRIYDFLDRNFKHLVIPYLRHVIFNWKEKNSLFHNALVHQYRERATTDNDPSAAAEARVLLREFLKNSKFYTPENVLALFPYNDMFEERALILERLGRHDQALSIYVTILKDRKKAFDYCKRVYKKNDRDRKEVYTILMRMLLNPPTSLMPGIALEASEQSIEPDLVGAVQLLHDFAPYIEPSRALLCLPDDVEVKQIENFLKTSVQNHSAEKRKLLIMKGLAEAEYKKANADKAMCESERFAVPDTSICAVCGKRIANQRIFSAFARFPDGSIVHYMCQQQAYSDEMDRSLKNFFTKAFLLDVSMSSLVKKLLSTQTTFINYNCFILNNNNIF</sequence>
<feature type="region of interest" description="Disordered" evidence="5">
    <location>
        <begin position="1"/>
        <end position="26"/>
    </location>
</feature>
<keyword evidence="2" id="KW-0472">Membrane</keyword>
<evidence type="ECO:0000256" key="3">
    <source>
        <dbReference type="ARBA" id="ARBA00038201"/>
    </source>
</evidence>
<dbReference type="GO" id="GO:0005737">
    <property type="term" value="C:cytoplasm"/>
    <property type="evidence" value="ECO:0007669"/>
    <property type="project" value="TreeGrafter"/>
</dbReference>
<dbReference type="Pfam" id="PF10367">
    <property type="entry name" value="zf-Vps39_C"/>
    <property type="match status" value="1"/>
</dbReference>
<dbReference type="Pfam" id="PF10366">
    <property type="entry name" value="Vps39_1"/>
    <property type="match status" value="1"/>
</dbReference>
<comment type="similarity">
    <text evidence="3">Belongs to the VAM6/VPS39 family.</text>
</comment>
<dbReference type="GO" id="GO:0006914">
    <property type="term" value="P:autophagy"/>
    <property type="evidence" value="ECO:0007669"/>
    <property type="project" value="TreeGrafter"/>
</dbReference>
<dbReference type="Proteomes" id="UP000708208">
    <property type="component" value="Unassembled WGS sequence"/>
</dbReference>
<accession>A0A8J2JJC8</accession>
<evidence type="ECO:0000313" key="7">
    <source>
        <dbReference type="EMBL" id="CAG7719932.1"/>
    </source>
</evidence>
<dbReference type="PROSITE" id="PS50219">
    <property type="entry name" value="CNH"/>
    <property type="match status" value="1"/>
</dbReference>
<evidence type="ECO:0000256" key="5">
    <source>
        <dbReference type="SAM" id="MobiDB-lite"/>
    </source>
</evidence>
<dbReference type="GO" id="GO:0016020">
    <property type="term" value="C:membrane"/>
    <property type="evidence" value="ECO:0007669"/>
    <property type="project" value="TreeGrafter"/>
</dbReference>
<comment type="caution">
    <text evidence="7">The sequence shown here is derived from an EMBL/GenBank/DDBJ whole genome shotgun (WGS) entry which is preliminary data.</text>
</comment>
<dbReference type="GO" id="GO:0006886">
    <property type="term" value="P:intracellular protein transport"/>
    <property type="evidence" value="ECO:0007669"/>
    <property type="project" value="UniProtKB-UniRule"/>
</dbReference>
<dbReference type="PANTHER" id="PTHR12894:SF49">
    <property type="entry name" value="VAM6_VPS39-LIKE PROTEIN"/>
    <property type="match status" value="1"/>
</dbReference>
<evidence type="ECO:0000313" key="8">
    <source>
        <dbReference type="Proteomes" id="UP000708208"/>
    </source>
</evidence>
<dbReference type="EMBL" id="CAJVCH010065812">
    <property type="protein sequence ID" value="CAG7719932.1"/>
    <property type="molecule type" value="Genomic_DNA"/>
</dbReference>
<proteinExistence type="inferred from homology"/>
<protein>
    <recommendedName>
        <fullName evidence="6">CNH domain-containing protein</fullName>
    </recommendedName>
</protein>
<dbReference type="PROSITE" id="PS50236">
    <property type="entry name" value="CHCR"/>
    <property type="match status" value="1"/>
</dbReference>
<dbReference type="InterPro" id="IPR019452">
    <property type="entry name" value="VPS39/TGF_beta_rcpt-assoc_1"/>
</dbReference>
<dbReference type="AlphaFoldDB" id="A0A8J2JJC8"/>
<dbReference type="InterPro" id="IPR001180">
    <property type="entry name" value="CNH_dom"/>
</dbReference>